<dbReference type="InterPro" id="IPR028994">
    <property type="entry name" value="Integrin_alpha_N"/>
</dbReference>
<evidence type="ECO:0000313" key="4">
    <source>
        <dbReference type="EMBL" id="GES11478.1"/>
    </source>
</evidence>
<dbReference type="Pfam" id="PF13472">
    <property type="entry name" value="Lipase_GDSL_2"/>
    <property type="match status" value="1"/>
</dbReference>
<dbReference type="GO" id="GO:0004622">
    <property type="term" value="F:phosphatidylcholine lysophospholipase activity"/>
    <property type="evidence" value="ECO:0007669"/>
    <property type="project" value="TreeGrafter"/>
</dbReference>
<dbReference type="InterPro" id="IPR013830">
    <property type="entry name" value="SGNH_hydro"/>
</dbReference>
<dbReference type="InterPro" id="IPR051532">
    <property type="entry name" value="Ester_Hydrolysis_Enzymes"/>
</dbReference>
<dbReference type="SUPFAM" id="SSF69318">
    <property type="entry name" value="Integrin alpha N-terminal domain"/>
    <property type="match status" value="2"/>
</dbReference>
<evidence type="ECO:0000256" key="1">
    <source>
        <dbReference type="ARBA" id="ARBA00022729"/>
    </source>
</evidence>
<feature type="chain" id="PRO_5024413916" description="SGNH hydrolase-type esterase domain-containing protein" evidence="2">
    <location>
        <begin position="22"/>
        <end position="1044"/>
    </location>
</feature>
<keyword evidence="1 2" id="KW-0732">Signal</keyword>
<gene>
    <name evidence="4" type="ORF">Amac_050750</name>
</gene>
<evidence type="ECO:0000313" key="5">
    <source>
        <dbReference type="Proteomes" id="UP000331127"/>
    </source>
</evidence>
<dbReference type="EMBL" id="BLAE01000030">
    <property type="protein sequence ID" value="GES11478.1"/>
    <property type="molecule type" value="Genomic_DNA"/>
</dbReference>
<reference evidence="4 5" key="1">
    <citation type="submission" date="2019-10" db="EMBL/GenBank/DDBJ databases">
        <title>Whole genome shotgun sequence of Acrocarpospora macrocephala NBRC 16266.</title>
        <authorList>
            <person name="Ichikawa N."/>
            <person name="Kimura A."/>
            <person name="Kitahashi Y."/>
            <person name="Komaki H."/>
            <person name="Oguchi A."/>
        </authorList>
    </citation>
    <scope>NUCLEOTIDE SEQUENCE [LARGE SCALE GENOMIC DNA]</scope>
    <source>
        <strain evidence="4 5">NBRC 16266</strain>
    </source>
</reference>
<feature type="domain" description="SGNH hydrolase-type esterase" evidence="3">
    <location>
        <begin position="280"/>
        <end position="455"/>
    </location>
</feature>
<dbReference type="PANTHER" id="PTHR30383:SF5">
    <property type="entry name" value="SGNH HYDROLASE-TYPE ESTERASE DOMAIN-CONTAINING PROTEIN"/>
    <property type="match status" value="1"/>
</dbReference>
<name>A0A5M3WZK3_9ACTN</name>
<comment type="caution">
    <text evidence="4">The sequence shown here is derived from an EMBL/GenBank/DDBJ whole genome shotgun (WGS) entry which is preliminary data.</text>
</comment>
<dbReference type="PANTHER" id="PTHR30383">
    <property type="entry name" value="THIOESTERASE 1/PROTEASE 1/LYSOPHOSPHOLIPASE L1"/>
    <property type="match status" value="1"/>
</dbReference>
<evidence type="ECO:0000256" key="2">
    <source>
        <dbReference type="SAM" id="SignalP"/>
    </source>
</evidence>
<feature type="signal peptide" evidence="2">
    <location>
        <begin position="1"/>
        <end position="21"/>
    </location>
</feature>
<dbReference type="AlphaFoldDB" id="A0A5M3WZK3"/>
<dbReference type="SUPFAM" id="SSF52266">
    <property type="entry name" value="SGNH hydrolase"/>
    <property type="match status" value="1"/>
</dbReference>
<dbReference type="Pfam" id="PF13517">
    <property type="entry name" value="FG-GAP_3"/>
    <property type="match status" value="2"/>
</dbReference>
<proteinExistence type="predicted"/>
<sequence length="1044" mass="110818">MALTMSIVVALLLGLTPPATAAAGPRFAVPSGSVGNFSVVVAEESVTLELDASGFDRDQMREFLQETQSRNPRLSDTIREDFEEHTNGMPGGGEDPDDWPDFDGQLSITDTGIAIRVDSDQPLTNASFWANILAAAAGVLTGLVLRSICIGFAPEAAVMCVVIGNFFGGMTRGIIIQAIDGTLKDGKAWAETLAQSLLLAAGGAAWEGGVSRWSKEVLPGHIDRLGQALVRLGDRLSAGWTTFKEGCATAGEFLREVGRNLADAVSRVRARSALRVMPAGDSITYGVGSSDGNGYRDGLWDRLREVSSGLDFVGSNSSGSMMDDDHNGYPGREIDQIAGPAGRDAANMRPNVVTLMAGTNDIQRGVDVSNAPARLGRLIDQVREGSPEVAIAVATLVPVVGDAPAQARRNAYNTEVRALVERYQDRGQKVMLAEMGPMTDDMMFDRLHPNDIGYAFIAREFAETTEAMMSRGWVEEPQGGVTDPNVGGPDDSFCPTVGGGWVDRGKIATGGVSRVSGAVRFADIDGNGLTDYLLLKDNGAVDAWTKITGGWDRRGQIAPGTGNPGSKVRFADLDGDHDDDYLVVHDNGSVDAWRNDGVYVLGPSGWHPWGQIAEGTGNPGSKVRFADIDGDLDDDYLVMHDNGAVDAWRNDDVDMDGGEGWKSLGQIAEGTGNPGSKVRFADIDGDKDADYLVVHDNGAVDFWRNDDVAEVGGEGWKSRGQIAKGTALGGGSKVQFADVDTDRDADYLVIGERGEVSLWQNNDVAEVGGSGWAEKGLHVRDLNVSGTVRFADLDGDKDADYLVVGPGGVVDAWRNDNVDKVGGKGWSQLGRIAKGVSMSSSERVAFADFDGDGDDDYLVVTGAGVVRAWRNDDVFANGGSAWKEVGTIARGTPNQGEIQFADLDGDGDDDYLVVASDHSVTAWRNDGTNAPGGGGWASKGQIAKPAASVNEKTMFANLTCDRWADYVLRDPTRSNMLTGWTNLDGFANRWAAPKKVAWGVAVGYEAEIQLADLSGDGLDDYLIVDPRSGATEAWLNAGGNQAAL</sequence>
<dbReference type="InterPro" id="IPR036514">
    <property type="entry name" value="SGNH_hydro_sf"/>
</dbReference>
<dbReference type="InterPro" id="IPR013517">
    <property type="entry name" value="FG-GAP"/>
</dbReference>
<dbReference type="Gene3D" id="3.40.50.1110">
    <property type="entry name" value="SGNH hydrolase"/>
    <property type="match status" value="1"/>
</dbReference>
<evidence type="ECO:0000259" key="3">
    <source>
        <dbReference type="Pfam" id="PF13472"/>
    </source>
</evidence>
<dbReference type="CDD" id="cd01833">
    <property type="entry name" value="XynB_like"/>
    <property type="match status" value="1"/>
</dbReference>
<organism evidence="4 5">
    <name type="scientific">Acrocarpospora macrocephala</name>
    <dbReference type="NCBI Taxonomy" id="150177"/>
    <lineage>
        <taxon>Bacteria</taxon>
        <taxon>Bacillati</taxon>
        <taxon>Actinomycetota</taxon>
        <taxon>Actinomycetes</taxon>
        <taxon>Streptosporangiales</taxon>
        <taxon>Streptosporangiaceae</taxon>
        <taxon>Acrocarpospora</taxon>
    </lineage>
</organism>
<keyword evidence="5" id="KW-1185">Reference proteome</keyword>
<protein>
    <recommendedName>
        <fullName evidence="3">SGNH hydrolase-type esterase domain-containing protein</fullName>
    </recommendedName>
</protein>
<dbReference type="Proteomes" id="UP000331127">
    <property type="component" value="Unassembled WGS sequence"/>
</dbReference>
<accession>A0A5M3WZK3</accession>